<feature type="domain" description="Cupin type-2" evidence="2">
    <location>
        <begin position="65"/>
        <end position="128"/>
    </location>
</feature>
<dbReference type="AlphaFoldDB" id="A0A316DQB4"/>
<organism evidence="4 5">
    <name type="scientific">Maribacter polysiphoniae</name>
    <dbReference type="NCBI Taxonomy" id="429344"/>
    <lineage>
        <taxon>Bacteria</taxon>
        <taxon>Pseudomonadati</taxon>
        <taxon>Bacteroidota</taxon>
        <taxon>Flavobacteriia</taxon>
        <taxon>Flavobacteriales</taxon>
        <taxon>Flavobacteriaceae</taxon>
        <taxon>Maribacter</taxon>
    </lineage>
</organism>
<dbReference type="InterPro" id="IPR052535">
    <property type="entry name" value="Bacilysin_H2HPP_isomerase"/>
</dbReference>
<dbReference type="EMBL" id="JACWLN010000014">
    <property type="protein sequence ID" value="MBD1262850.1"/>
    <property type="molecule type" value="Genomic_DNA"/>
</dbReference>
<dbReference type="PANTHER" id="PTHR40112:SF1">
    <property type="entry name" value="H2HPP ISOMERASE"/>
    <property type="match status" value="1"/>
</dbReference>
<evidence type="ECO:0000313" key="6">
    <source>
        <dbReference type="Proteomes" id="UP000651837"/>
    </source>
</evidence>
<dbReference type="InterPro" id="IPR013096">
    <property type="entry name" value="Cupin_2"/>
</dbReference>
<evidence type="ECO:0000256" key="1">
    <source>
        <dbReference type="SAM" id="SignalP"/>
    </source>
</evidence>
<protein>
    <submittedName>
        <fullName evidence="3">Cupin domain-containing protein</fullName>
    </submittedName>
    <submittedName>
        <fullName evidence="4">Quercetin dioxygenase-like cupin family protein</fullName>
    </submittedName>
</protein>
<evidence type="ECO:0000313" key="5">
    <source>
        <dbReference type="Proteomes" id="UP000245667"/>
    </source>
</evidence>
<proteinExistence type="predicted"/>
<dbReference type="RefSeq" id="WP_109654568.1">
    <property type="nucleotide sequence ID" value="NZ_JACWLN010000014.1"/>
</dbReference>
<keyword evidence="1" id="KW-0732">Signal</keyword>
<gene>
    <name evidence="3" type="ORF">HZY62_19795</name>
    <name evidence="4" type="ORF">LX92_04108</name>
</gene>
<comment type="caution">
    <text evidence="4">The sequence shown here is derived from an EMBL/GenBank/DDBJ whole genome shotgun (WGS) entry which is preliminary data.</text>
</comment>
<dbReference type="Pfam" id="PF07883">
    <property type="entry name" value="Cupin_2"/>
    <property type="match status" value="1"/>
</dbReference>
<dbReference type="SUPFAM" id="SSF51182">
    <property type="entry name" value="RmlC-like cupins"/>
    <property type="match status" value="1"/>
</dbReference>
<reference evidence="3 6" key="2">
    <citation type="submission" date="2020-07" db="EMBL/GenBank/DDBJ databases">
        <title>The draft genome sequence of Maribacter polysiphoniae KCTC 22021.</title>
        <authorList>
            <person name="Mu L."/>
        </authorList>
    </citation>
    <scope>NUCLEOTIDE SEQUENCE [LARGE SCALE GENOMIC DNA]</scope>
    <source>
        <strain evidence="3 6">KCTC 22021</strain>
    </source>
</reference>
<name>A0A316DQB4_9FLAO</name>
<reference evidence="4 5" key="1">
    <citation type="submission" date="2018-05" db="EMBL/GenBank/DDBJ databases">
        <title>Genomic Encyclopedia of Archaeal and Bacterial Type Strains, Phase II (KMG-II): from individual species to whole genera.</title>
        <authorList>
            <person name="Goeker M."/>
        </authorList>
    </citation>
    <scope>NUCLEOTIDE SEQUENCE [LARGE SCALE GENOMIC DNA]</scope>
    <source>
        <strain evidence="4 5">DSM 23514</strain>
    </source>
</reference>
<dbReference type="InterPro" id="IPR014710">
    <property type="entry name" value="RmlC-like_jellyroll"/>
</dbReference>
<evidence type="ECO:0000259" key="2">
    <source>
        <dbReference type="Pfam" id="PF07883"/>
    </source>
</evidence>
<feature type="signal peptide" evidence="1">
    <location>
        <begin position="1"/>
        <end position="21"/>
    </location>
</feature>
<dbReference type="Gene3D" id="2.60.120.10">
    <property type="entry name" value="Jelly Rolls"/>
    <property type="match status" value="1"/>
</dbReference>
<evidence type="ECO:0000313" key="4">
    <source>
        <dbReference type="EMBL" id="PWK20165.1"/>
    </source>
</evidence>
<accession>A0A316DQB4</accession>
<dbReference type="PANTHER" id="PTHR40112">
    <property type="entry name" value="H2HPP ISOMERASE"/>
    <property type="match status" value="1"/>
</dbReference>
<dbReference type="EMBL" id="QGGQ01000014">
    <property type="protein sequence ID" value="PWK20165.1"/>
    <property type="molecule type" value="Genomic_DNA"/>
</dbReference>
<dbReference type="CDD" id="cd02238">
    <property type="entry name" value="cupin_KdgF"/>
    <property type="match status" value="1"/>
</dbReference>
<evidence type="ECO:0000313" key="3">
    <source>
        <dbReference type="EMBL" id="MBD1262850.1"/>
    </source>
</evidence>
<keyword evidence="4" id="KW-0560">Oxidoreductase</keyword>
<keyword evidence="4" id="KW-0223">Dioxygenase</keyword>
<keyword evidence="6" id="KW-1185">Reference proteome</keyword>
<dbReference type="GO" id="GO:0051213">
    <property type="term" value="F:dioxygenase activity"/>
    <property type="evidence" value="ECO:0007669"/>
    <property type="project" value="UniProtKB-KW"/>
</dbReference>
<dbReference type="Proteomes" id="UP000651837">
    <property type="component" value="Unassembled WGS sequence"/>
</dbReference>
<dbReference type="Proteomes" id="UP000245667">
    <property type="component" value="Unassembled WGS sequence"/>
</dbReference>
<sequence length="155" mass="17550">MKTTLKILVIAAIYASTTANAQVTTIDAVATSKVQHFNFDEMASETIGEGIQRKWFHGQKGQMTIFDLEKGAHIPWHQHPNEQITYILSGKVKIKTIIDGKETYVVVSGGEVIVFPENVPHEFWALEKTMDLDVHVPVREDWLSNELPDYLKKSE</sequence>
<dbReference type="OrthoDB" id="9797664at2"/>
<dbReference type="InterPro" id="IPR011051">
    <property type="entry name" value="RmlC_Cupin_sf"/>
</dbReference>
<feature type="chain" id="PRO_5016445169" evidence="1">
    <location>
        <begin position="22"/>
        <end position="155"/>
    </location>
</feature>